<gene>
    <name evidence="1" type="ORF">SAMN02910350_00066</name>
</gene>
<evidence type="ECO:0000313" key="1">
    <source>
        <dbReference type="EMBL" id="SCZ76076.1"/>
    </source>
</evidence>
<dbReference type="AlphaFoldDB" id="A0A1G5RQ51"/>
<evidence type="ECO:0000313" key="2">
    <source>
        <dbReference type="Proteomes" id="UP000199428"/>
    </source>
</evidence>
<proteinExistence type="predicted"/>
<protein>
    <submittedName>
        <fullName evidence="1">Uncharacterized protein</fullName>
    </submittedName>
</protein>
<name>A0A1G5RQ51_PSEXY</name>
<organism evidence="1 2">
    <name type="scientific">Pseudobutyrivibrio xylanivorans</name>
    <dbReference type="NCBI Taxonomy" id="185007"/>
    <lineage>
        <taxon>Bacteria</taxon>
        <taxon>Bacillati</taxon>
        <taxon>Bacillota</taxon>
        <taxon>Clostridia</taxon>
        <taxon>Lachnospirales</taxon>
        <taxon>Lachnospiraceae</taxon>
        <taxon>Pseudobutyrivibrio</taxon>
    </lineage>
</organism>
<reference evidence="1 2" key="1">
    <citation type="submission" date="2016-10" db="EMBL/GenBank/DDBJ databases">
        <authorList>
            <person name="de Groot N.N."/>
        </authorList>
    </citation>
    <scope>NUCLEOTIDE SEQUENCE [LARGE SCALE GENOMIC DNA]</scope>
    <source>
        <strain evidence="1 2">DSM 10317</strain>
    </source>
</reference>
<accession>A0A1G5RQ51</accession>
<dbReference type="EMBL" id="FMWK01000001">
    <property type="protein sequence ID" value="SCZ76076.1"/>
    <property type="molecule type" value="Genomic_DNA"/>
</dbReference>
<sequence>MITTVLHKHNIDYRLINKENNLITILIHKYDFESIHIIMNENGFVVTEHRWAINRGYIYRYGAHEPILYIRDNICIEYITELLCLSLTPFNVIPLDNKIQKWAWANVKLEKDEMWVDDRIVLIEVLIRSIFENKKLKSSDLKIIKKHSNLINDNYMREMCELIFFNFTEELVKMICTEELDDIYNRYVGFCDY</sequence>
<dbReference type="Proteomes" id="UP000199428">
    <property type="component" value="Unassembled WGS sequence"/>
</dbReference>
<dbReference type="RefSeq" id="WP_090160435.1">
    <property type="nucleotide sequence ID" value="NZ_FMWK01000001.1"/>
</dbReference>